<dbReference type="Pfam" id="PF00005">
    <property type="entry name" value="ABC_tran"/>
    <property type="match status" value="1"/>
</dbReference>
<dbReference type="InterPro" id="IPR051120">
    <property type="entry name" value="ABC_AA/LPS_Transport"/>
</dbReference>
<reference evidence="5" key="1">
    <citation type="submission" date="2020-05" db="EMBL/GenBank/DDBJ databases">
        <authorList>
            <person name="Chiriac C."/>
            <person name="Salcher M."/>
            <person name="Ghai R."/>
            <person name="Kavagutti S V."/>
        </authorList>
    </citation>
    <scope>NUCLEOTIDE SEQUENCE</scope>
</reference>
<dbReference type="Pfam" id="PF12399">
    <property type="entry name" value="BCA_ABC_TP_C"/>
    <property type="match status" value="1"/>
</dbReference>
<protein>
    <submittedName>
        <fullName evidence="5">Unannotated protein</fullName>
    </submittedName>
</protein>
<organism evidence="5">
    <name type="scientific">freshwater metagenome</name>
    <dbReference type="NCBI Taxonomy" id="449393"/>
    <lineage>
        <taxon>unclassified sequences</taxon>
        <taxon>metagenomes</taxon>
        <taxon>ecological metagenomes</taxon>
    </lineage>
</organism>
<dbReference type="SUPFAM" id="SSF52540">
    <property type="entry name" value="P-loop containing nucleoside triphosphate hydrolases"/>
    <property type="match status" value="1"/>
</dbReference>
<dbReference type="GO" id="GO:0016887">
    <property type="term" value="F:ATP hydrolysis activity"/>
    <property type="evidence" value="ECO:0007669"/>
    <property type="project" value="InterPro"/>
</dbReference>
<dbReference type="InterPro" id="IPR003439">
    <property type="entry name" value="ABC_transporter-like_ATP-bd"/>
</dbReference>
<proteinExistence type="predicted"/>
<dbReference type="PANTHER" id="PTHR45772">
    <property type="entry name" value="CONSERVED COMPONENT OF ABC TRANSPORTER FOR NATURAL AMINO ACIDS-RELATED"/>
    <property type="match status" value="1"/>
</dbReference>
<dbReference type="Gene3D" id="3.40.50.300">
    <property type="entry name" value="P-loop containing nucleotide triphosphate hydrolases"/>
    <property type="match status" value="1"/>
</dbReference>
<dbReference type="GO" id="GO:0005524">
    <property type="term" value="F:ATP binding"/>
    <property type="evidence" value="ECO:0007669"/>
    <property type="project" value="UniProtKB-KW"/>
</dbReference>
<keyword evidence="1" id="KW-0813">Transport</keyword>
<evidence type="ECO:0000313" key="5">
    <source>
        <dbReference type="EMBL" id="CAB4534058.1"/>
    </source>
</evidence>
<dbReference type="CDD" id="cd03219">
    <property type="entry name" value="ABC_Mj1267_LivG_branched"/>
    <property type="match status" value="1"/>
</dbReference>
<feature type="domain" description="ABC transporter" evidence="4">
    <location>
        <begin position="7"/>
        <end position="251"/>
    </location>
</feature>
<dbReference type="SMART" id="SM00382">
    <property type="entry name" value="AAA"/>
    <property type="match status" value="1"/>
</dbReference>
<sequence>MSESTGLSISHLTVKFGGLTALDDVFLDVAPNTIVGLIGPNGAGKTTIFNSISGLVTPASGEISIHGKKMKWPASHQLAEFGISRTLQGVGLFSGLTVLENVMMGADITSGSNFLKDLFGLSGKAEAKLRRRALDALAWAGALDMAEKMPGQLTYPETKRVSIARALISQPKILLLDEPAAGLGQDDIDKFAALLKQLKQRCAIIIVEHHVDFIGAISDQVYVLNFGKVISSGTFDTVKRDPAVLAAYLGTSAQSGSDALGGDHA</sequence>
<name>A0A6J6B6I4_9ZZZZ</name>
<keyword evidence="2" id="KW-0547">Nucleotide-binding</keyword>
<evidence type="ECO:0000259" key="4">
    <source>
        <dbReference type="PROSITE" id="PS50893"/>
    </source>
</evidence>
<gene>
    <name evidence="5" type="ORF">UFOPK1399_00656</name>
</gene>
<evidence type="ECO:0000256" key="1">
    <source>
        <dbReference type="ARBA" id="ARBA00022448"/>
    </source>
</evidence>
<dbReference type="InterPro" id="IPR027417">
    <property type="entry name" value="P-loop_NTPase"/>
</dbReference>
<dbReference type="AlphaFoldDB" id="A0A6J6B6I4"/>
<dbReference type="PROSITE" id="PS50893">
    <property type="entry name" value="ABC_TRANSPORTER_2"/>
    <property type="match status" value="1"/>
</dbReference>
<keyword evidence="3" id="KW-0067">ATP-binding</keyword>
<evidence type="ECO:0000256" key="3">
    <source>
        <dbReference type="ARBA" id="ARBA00022840"/>
    </source>
</evidence>
<dbReference type="PANTHER" id="PTHR45772:SF4">
    <property type="entry name" value="ABC TRANSPORTER ATP-BINDING PROTEIN"/>
    <property type="match status" value="1"/>
</dbReference>
<dbReference type="EMBL" id="CAEZSD010000068">
    <property type="protein sequence ID" value="CAB4534058.1"/>
    <property type="molecule type" value="Genomic_DNA"/>
</dbReference>
<accession>A0A6J6B6I4</accession>
<dbReference type="GO" id="GO:0005886">
    <property type="term" value="C:plasma membrane"/>
    <property type="evidence" value="ECO:0007669"/>
    <property type="project" value="TreeGrafter"/>
</dbReference>
<dbReference type="InterPro" id="IPR003593">
    <property type="entry name" value="AAA+_ATPase"/>
</dbReference>
<evidence type="ECO:0000256" key="2">
    <source>
        <dbReference type="ARBA" id="ARBA00022741"/>
    </source>
</evidence>
<dbReference type="InterPro" id="IPR032823">
    <property type="entry name" value="BCA_ABC_TP_C"/>
</dbReference>